<evidence type="ECO:0008006" key="3">
    <source>
        <dbReference type="Google" id="ProtNLM"/>
    </source>
</evidence>
<dbReference type="PROSITE" id="PS51257">
    <property type="entry name" value="PROKAR_LIPOPROTEIN"/>
    <property type="match status" value="1"/>
</dbReference>
<dbReference type="Proteomes" id="UP000002881">
    <property type="component" value="Chromosome"/>
</dbReference>
<dbReference type="PANTHER" id="PTHR42754">
    <property type="entry name" value="ENDOGLUCANASE"/>
    <property type="match status" value="1"/>
</dbReference>
<dbReference type="KEGG" id="mpg:Theba_0974"/>
<gene>
    <name evidence="1" type="ORF">Theba_0974</name>
</gene>
<dbReference type="STRING" id="660470.Theba_0974"/>
<dbReference type="PANTHER" id="PTHR42754:SF1">
    <property type="entry name" value="LIPOPROTEIN"/>
    <property type="match status" value="1"/>
</dbReference>
<dbReference type="HOGENOM" id="CLU_520546_0_0_0"/>
<protein>
    <recommendedName>
        <fullName evidence="3">Bacterial repeat domain-containing protein</fullName>
    </recommendedName>
</protein>
<dbReference type="AlphaFoldDB" id="I2F427"/>
<dbReference type="GeneID" id="87106806"/>
<proteinExistence type="predicted"/>
<reference evidence="1 2" key="1">
    <citation type="journal article" date="2012" name="Genome Biol. Evol.">
        <title>Genome Sequence of the Mesophilic Thermotogales Bacterium Mesotoga prima MesG1.Ag.4.2 Reveals the Largest Thermotogales Genome To Date.</title>
        <authorList>
            <person name="Zhaxybayeva O."/>
            <person name="Swithers K.S."/>
            <person name="Foght J."/>
            <person name="Green A.G."/>
            <person name="Bruce D."/>
            <person name="Detter C."/>
            <person name="Han S."/>
            <person name="Teshima H."/>
            <person name="Han J."/>
            <person name="Woyke T."/>
            <person name="Pitluck S."/>
            <person name="Nolan M."/>
            <person name="Ivanova N."/>
            <person name="Pati A."/>
            <person name="Land M.L."/>
            <person name="Dlutek M."/>
            <person name="Doolittle W.F."/>
            <person name="Noll K.M."/>
            <person name="Nesbo C.L."/>
        </authorList>
    </citation>
    <scope>NUCLEOTIDE SEQUENCE [LARGE SCALE GENOMIC DNA]</scope>
    <source>
        <strain evidence="2">mesG1.Ag.4.2</strain>
    </source>
</reference>
<dbReference type="EMBL" id="CP003532">
    <property type="protein sequence ID" value="AFK06680.1"/>
    <property type="molecule type" value="Genomic_DNA"/>
</dbReference>
<evidence type="ECO:0000313" key="2">
    <source>
        <dbReference type="Proteomes" id="UP000002881"/>
    </source>
</evidence>
<accession>I2F427</accession>
<sequence precursor="true">MHRRLSSLLLILCLVLVIALSGCVFRRYSVVVSCTPLIEKIEVGNRERELPYSFSARKGQNIVVKAPLVPGYDFEGWLINNELRQTAEIAVEIEENTTIKAIYSPRLVHEITYGGSGYENGTGLVVENSNEILIGITSSSTDSSLILENKGKSDFWIPFLQYESNNYVVEPQLCYGGSDEESLMDTVRIAGGYVSAGWSDSSDIAYSGSGYPYHGGTDGYVIMMHNDGSLRWQTYIGGSGDDEIRSVNTTIGEKLIITGITGSSDSNFANSGYHGSKDGWVALMSSSGTLITDLIKVFGGSAEDGLLYAMQTKEGGYIVCGYSTSSDGDLNSLSRSTGEDLWVLKLDSQLEIEWQDLFGGQNDERANVIKEVNDGYIAVGFTESAGGDINENKGGKDLWVLKFSSDGDLEWSKTYGGSEDDEGFDVVQTADGGFAICGYTDSSDGDILHENRGMSDVWVIKLGYDGYLEWEATFGGSENDFARRINETEKRELIVIGTTSSSDRDIKRPIQGPSDAWLLRLGR</sequence>
<dbReference type="eggNOG" id="COG3291">
    <property type="taxonomic scope" value="Bacteria"/>
</dbReference>
<keyword evidence="2" id="KW-1185">Reference proteome</keyword>
<organism evidence="1 2">
    <name type="scientific">Mesotoga prima MesG1.Ag.4.2</name>
    <dbReference type="NCBI Taxonomy" id="660470"/>
    <lineage>
        <taxon>Bacteria</taxon>
        <taxon>Thermotogati</taxon>
        <taxon>Thermotogota</taxon>
        <taxon>Thermotogae</taxon>
        <taxon>Kosmotogales</taxon>
        <taxon>Kosmotogaceae</taxon>
        <taxon>Mesotoga</taxon>
    </lineage>
</organism>
<evidence type="ECO:0000313" key="1">
    <source>
        <dbReference type="EMBL" id="AFK06680.1"/>
    </source>
</evidence>
<dbReference type="RefSeq" id="WP_006492704.1">
    <property type="nucleotide sequence ID" value="NC_017934.1"/>
</dbReference>
<name>I2F427_9BACT</name>